<keyword evidence="1" id="KW-0472">Membrane</keyword>
<organism evidence="2 3">
    <name type="scientific">Romanomermis culicivorax</name>
    <name type="common">Nematode worm</name>
    <dbReference type="NCBI Taxonomy" id="13658"/>
    <lineage>
        <taxon>Eukaryota</taxon>
        <taxon>Metazoa</taxon>
        <taxon>Ecdysozoa</taxon>
        <taxon>Nematoda</taxon>
        <taxon>Enoplea</taxon>
        <taxon>Dorylaimia</taxon>
        <taxon>Mermithida</taxon>
        <taxon>Mermithoidea</taxon>
        <taxon>Mermithidae</taxon>
        <taxon>Romanomermis</taxon>
    </lineage>
</organism>
<keyword evidence="2" id="KW-1185">Reference proteome</keyword>
<feature type="transmembrane region" description="Helical" evidence="1">
    <location>
        <begin position="9"/>
        <end position="29"/>
    </location>
</feature>
<evidence type="ECO:0000256" key="1">
    <source>
        <dbReference type="SAM" id="Phobius"/>
    </source>
</evidence>
<accession>A0A915HM89</accession>
<evidence type="ECO:0000313" key="2">
    <source>
        <dbReference type="Proteomes" id="UP000887565"/>
    </source>
</evidence>
<sequence>MDGLELKQLFTITHGLIIATYGLIIAGMIEIDEEVSSEETTHCDGVFNLSRDQMVPNIT</sequence>
<protein>
    <submittedName>
        <fullName evidence="3">Uncharacterized protein</fullName>
    </submittedName>
</protein>
<keyword evidence="1" id="KW-0812">Transmembrane</keyword>
<reference evidence="3" key="1">
    <citation type="submission" date="2022-11" db="UniProtKB">
        <authorList>
            <consortium name="WormBaseParasite"/>
        </authorList>
    </citation>
    <scope>IDENTIFICATION</scope>
</reference>
<proteinExistence type="predicted"/>
<dbReference type="WBParaSite" id="nRc.2.0.1.t02452-RA">
    <property type="protein sequence ID" value="nRc.2.0.1.t02452-RA"/>
    <property type="gene ID" value="nRc.2.0.1.g02452"/>
</dbReference>
<dbReference type="AlphaFoldDB" id="A0A915HM89"/>
<dbReference type="Proteomes" id="UP000887565">
    <property type="component" value="Unplaced"/>
</dbReference>
<name>A0A915HM89_ROMCU</name>
<evidence type="ECO:0000313" key="3">
    <source>
        <dbReference type="WBParaSite" id="nRc.2.0.1.t02452-RA"/>
    </source>
</evidence>
<keyword evidence="1" id="KW-1133">Transmembrane helix</keyword>